<keyword evidence="2" id="KW-0472">Membrane</keyword>
<protein>
    <submittedName>
        <fullName evidence="3">Uncharacterized protein</fullName>
    </submittedName>
</protein>
<evidence type="ECO:0000313" key="4">
    <source>
        <dbReference type="Proteomes" id="UP001501736"/>
    </source>
</evidence>
<keyword evidence="2" id="KW-1133">Transmembrane helix</keyword>
<keyword evidence="4" id="KW-1185">Reference proteome</keyword>
<dbReference type="RefSeq" id="WP_344719536.1">
    <property type="nucleotide sequence ID" value="NZ_BAAAYG010000005.1"/>
</dbReference>
<dbReference type="EMBL" id="BAAAYG010000005">
    <property type="protein sequence ID" value="GAA3283887.1"/>
    <property type="molecule type" value="Genomic_DNA"/>
</dbReference>
<feature type="region of interest" description="Disordered" evidence="1">
    <location>
        <begin position="1"/>
        <end position="108"/>
    </location>
</feature>
<sequence>MTTNPQHETTGSGGSSGSGGAGSSSRSGDPRTTTPPPREPEDVDSLLAETLRAESEEHFTWKEPERKPRWFERVEQQSPAAASASRTVSPTSSAAPAPIGSSAASSSGGPRIGQLLLGAVCLMLALWCLAALVFGVVFDPLLMALGLCTLGGLALVVTGLRPRRRRRL</sequence>
<dbReference type="Proteomes" id="UP001501736">
    <property type="component" value="Unassembled WGS sequence"/>
</dbReference>
<name>A0ABP6RDL0_9MICC</name>
<feature type="compositionally biased region" description="Low complexity" evidence="1">
    <location>
        <begin position="23"/>
        <end position="32"/>
    </location>
</feature>
<feature type="compositionally biased region" description="Low complexity" evidence="1">
    <location>
        <begin position="78"/>
        <end position="108"/>
    </location>
</feature>
<proteinExistence type="predicted"/>
<feature type="transmembrane region" description="Helical" evidence="2">
    <location>
        <begin position="115"/>
        <end position="135"/>
    </location>
</feature>
<organism evidence="3 4">
    <name type="scientific">Nesterenkonia halobia</name>
    <dbReference type="NCBI Taxonomy" id="37922"/>
    <lineage>
        <taxon>Bacteria</taxon>
        <taxon>Bacillati</taxon>
        <taxon>Actinomycetota</taxon>
        <taxon>Actinomycetes</taxon>
        <taxon>Micrococcales</taxon>
        <taxon>Micrococcaceae</taxon>
        <taxon>Nesterenkonia</taxon>
    </lineage>
</organism>
<comment type="caution">
    <text evidence="3">The sequence shown here is derived from an EMBL/GenBank/DDBJ whole genome shotgun (WGS) entry which is preliminary data.</text>
</comment>
<gene>
    <name evidence="3" type="ORF">GCM10020260_13340</name>
</gene>
<evidence type="ECO:0000256" key="2">
    <source>
        <dbReference type="SAM" id="Phobius"/>
    </source>
</evidence>
<accession>A0ABP6RDL0</accession>
<keyword evidence="2" id="KW-0812">Transmembrane</keyword>
<feature type="transmembrane region" description="Helical" evidence="2">
    <location>
        <begin position="141"/>
        <end position="160"/>
    </location>
</feature>
<evidence type="ECO:0000313" key="3">
    <source>
        <dbReference type="EMBL" id="GAA3283887.1"/>
    </source>
</evidence>
<reference evidence="4" key="1">
    <citation type="journal article" date="2019" name="Int. J. Syst. Evol. Microbiol.">
        <title>The Global Catalogue of Microorganisms (GCM) 10K type strain sequencing project: providing services to taxonomists for standard genome sequencing and annotation.</title>
        <authorList>
            <consortium name="The Broad Institute Genomics Platform"/>
            <consortium name="The Broad Institute Genome Sequencing Center for Infectious Disease"/>
            <person name="Wu L."/>
            <person name="Ma J."/>
        </authorList>
    </citation>
    <scope>NUCLEOTIDE SEQUENCE [LARGE SCALE GENOMIC DNA]</scope>
    <source>
        <strain evidence="4">JCM 11483</strain>
    </source>
</reference>
<feature type="compositionally biased region" description="Basic and acidic residues" evidence="1">
    <location>
        <begin position="51"/>
        <end position="75"/>
    </location>
</feature>
<feature type="compositionally biased region" description="Gly residues" evidence="1">
    <location>
        <begin position="11"/>
        <end position="22"/>
    </location>
</feature>
<feature type="compositionally biased region" description="Polar residues" evidence="1">
    <location>
        <begin position="1"/>
        <end position="10"/>
    </location>
</feature>
<evidence type="ECO:0000256" key="1">
    <source>
        <dbReference type="SAM" id="MobiDB-lite"/>
    </source>
</evidence>